<dbReference type="PANTHER" id="PTHR35516:SF11">
    <property type="entry name" value="CYTOCHROME B6-F COMPLEX SUBUNIT 5"/>
    <property type="match status" value="1"/>
</dbReference>
<reference evidence="2" key="3">
    <citation type="submission" date="2015-04" db="UniProtKB">
        <authorList>
            <consortium name="EnsemblPlants"/>
        </authorList>
    </citation>
    <scope>IDENTIFICATION</scope>
    <source>
        <strain evidence="2">cv. Jemalong A17</strain>
    </source>
</reference>
<evidence type="ECO:0008006" key="4">
    <source>
        <dbReference type="Google" id="ProtNLM"/>
    </source>
</evidence>
<accession>A0A072VHT3</accession>
<protein>
    <recommendedName>
        <fullName evidence="4">RNase H type-1 domain-containing protein</fullName>
    </recommendedName>
</protein>
<evidence type="ECO:0000313" key="2">
    <source>
        <dbReference type="EnsemblPlants" id="KEH40988"/>
    </source>
</evidence>
<reference evidence="1 3" key="2">
    <citation type="journal article" date="2014" name="BMC Genomics">
        <title>An improved genome release (version Mt4.0) for the model legume Medicago truncatula.</title>
        <authorList>
            <person name="Tang H."/>
            <person name="Krishnakumar V."/>
            <person name="Bidwell S."/>
            <person name="Rosen B."/>
            <person name="Chan A."/>
            <person name="Zhou S."/>
            <person name="Gentzbittel L."/>
            <person name="Childs K.L."/>
            <person name="Yandell M."/>
            <person name="Gundlach H."/>
            <person name="Mayer K.F."/>
            <person name="Schwartz D.C."/>
            <person name="Town C.D."/>
        </authorList>
    </citation>
    <scope>GENOME REANNOTATION</scope>
    <source>
        <strain evidence="1">A17</strain>
        <strain evidence="2 3">cv. Jemalong A17</strain>
    </source>
</reference>
<evidence type="ECO:0000313" key="3">
    <source>
        <dbReference type="Proteomes" id="UP000002051"/>
    </source>
</evidence>
<keyword evidence="3" id="KW-1185">Reference proteome</keyword>
<dbReference type="Proteomes" id="UP000002051">
    <property type="component" value="Unassembled WGS sequence"/>
</dbReference>
<evidence type="ECO:0000313" key="1">
    <source>
        <dbReference type="EMBL" id="KEH40988.1"/>
    </source>
</evidence>
<dbReference type="HOGENOM" id="CLU_1698111_0_0_1"/>
<dbReference type="EnsemblPlants" id="KEH40988">
    <property type="protein sequence ID" value="KEH40988"/>
    <property type="gene ID" value="MTR_1g040395"/>
</dbReference>
<gene>
    <name evidence="1" type="ordered locus">MTR_1g040395</name>
</gene>
<dbReference type="PANTHER" id="PTHR35516">
    <property type="entry name" value="CYTOCHROME B6-F COMPLEX SUBUNIT 5"/>
    <property type="match status" value="1"/>
</dbReference>
<organism evidence="1 3">
    <name type="scientific">Medicago truncatula</name>
    <name type="common">Barrel medic</name>
    <name type="synonym">Medicago tribuloides</name>
    <dbReference type="NCBI Taxonomy" id="3880"/>
    <lineage>
        <taxon>Eukaryota</taxon>
        <taxon>Viridiplantae</taxon>
        <taxon>Streptophyta</taxon>
        <taxon>Embryophyta</taxon>
        <taxon>Tracheophyta</taxon>
        <taxon>Spermatophyta</taxon>
        <taxon>Magnoliopsida</taxon>
        <taxon>eudicotyledons</taxon>
        <taxon>Gunneridae</taxon>
        <taxon>Pentapetalae</taxon>
        <taxon>rosids</taxon>
        <taxon>fabids</taxon>
        <taxon>Fabales</taxon>
        <taxon>Fabaceae</taxon>
        <taxon>Papilionoideae</taxon>
        <taxon>50 kb inversion clade</taxon>
        <taxon>NPAAA clade</taxon>
        <taxon>Hologalegina</taxon>
        <taxon>IRL clade</taxon>
        <taxon>Trifolieae</taxon>
        <taxon>Medicago</taxon>
    </lineage>
</organism>
<sequence>MTISNPKMPFLKRSSWTGPPSWKMSFDWIGTKLWRPRLREEVFHLIVIDPNRMDIFRIMGEQIVEPEGAHNELTDAVVEDSLENEGKVLIQNIKDILGARNSSLRHSLREGNQCADFMAKIGASADDVFTVHSSPPDLLLPLLRADEIGFLYLRI</sequence>
<proteinExistence type="predicted"/>
<reference evidence="1 3" key="1">
    <citation type="journal article" date="2011" name="Nature">
        <title>The Medicago genome provides insight into the evolution of rhizobial symbioses.</title>
        <authorList>
            <person name="Young N.D."/>
            <person name="Debelle F."/>
            <person name="Oldroyd G.E."/>
            <person name="Geurts R."/>
            <person name="Cannon S.B."/>
            <person name="Udvardi M.K."/>
            <person name="Benedito V.A."/>
            <person name="Mayer K.F."/>
            <person name="Gouzy J."/>
            <person name="Schoof H."/>
            <person name="Van de Peer Y."/>
            <person name="Proost S."/>
            <person name="Cook D.R."/>
            <person name="Meyers B.C."/>
            <person name="Spannagl M."/>
            <person name="Cheung F."/>
            <person name="De Mita S."/>
            <person name="Krishnakumar V."/>
            <person name="Gundlach H."/>
            <person name="Zhou S."/>
            <person name="Mudge J."/>
            <person name="Bharti A.K."/>
            <person name="Murray J.D."/>
            <person name="Naoumkina M.A."/>
            <person name="Rosen B."/>
            <person name="Silverstein K.A."/>
            <person name="Tang H."/>
            <person name="Rombauts S."/>
            <person name="Zhao P.X."/>
            <person name="Zhou P."/>
            <person name="Barbe V."/>
            <person name="Bardou P."/>
            <person name="Bechner M."/>
            <person name="Bellec A."/>
            <person name="Berger A."/>
            <person name="Berges H."/>
            <person name="Bidwell S."/>
            <person name="Bisseling T."/>
            <person name="Choisne N."/>
            <person name="Couloux A."/>
            <person name="Denny R."/>
            <person name="Deshpande S."/>
            <person name="Dai X."/>
            <person name="Doyle J.J."/>
            <person name="Dudez A.M."/>
            <person name="Farmer A.D."/>
            <person name="Fouteau S."/>
            <person name="Franken C."/>
            <person name="Gibelin C."/>
            <person name="Gish J."/>
            <person name="Goldstein S."/>
            <person name="Gonzalez A.J."/>
            <person name="Green P.J."/>
            <person name="Hallab A."/>
            <person name="Hartog M."/>
            <person name="Hua A."/>
            <person name="Humphray S.J."/>
            <person name="Jeong D.H."/>
            <person name="Jing Y."/>
            <person name="Jocker A."/>
            <person name="Kenton S.M."/>
            <person name="Kim D.J."/>
            <person name="Klee K."/>
            <person name="Lai H."/>
            <person name="Lang C."/>
            <person name="Lin S."/>
            <person name="Macmil S.L."/>
            <person name="Magdelenat G."/>
            <person name="Matthews L."/>
            <person name="McCorrison J."/>
            <person name="Monaghan E.L."/>
            <person name="Mun J.H."/>
            <person name="Najar F.Z."/>
            <person name="Nicholson C."/>
            <person name="Noirot C."/>
            <person name="O'Bleness M."/>
            <person name="Paule C.R."/>
            <person name="Poulain J."/>
            <person name="Prion F."/>
            <person name="Qin B."/>
            <person name="Qu C."/>
            <person name="Retzel E.F."/>
            <person name="Riddle C."/>
            <person name="Sallet E."/>
            <person name="Samain S."/>
            <person name="Samson N."/>
            <person name="Sanders I."/>
            <person name="Saurat O."/>
            <person name="Scarpelli C."/>
            <person name="Schiex T."/>
            <person name="Segurens B."/>
            <person name="Severin A.J."/>
            <person name="Sherrier D.J."/>
            <person name="Shi R."/>
            <person name="Sims S."/>
            <person name="Singer S.R."/>
            <person name="Sinharoy S."/>
            <person name="Sterck L."/>
            <person name="Viollet A."/>
            <person name="Wang B.B."/>
            <person name="Wang K."/>
            <person name="Wang M."/>
            <person name="Wang X."/>
            <person name="Warfsmann J."/>
            <person name="Weissenbach J."/>
            <person name="White D.D."/>
            <person name="White J.D."/>
            <person name="Wiley G.B."/>
            <person name="Wincker P."/>
            <person name="Xing Y."/>
            <person name="Yang L."/>
            <person name="Yao Z."/>
            <person name="Ying F."/>
            <person name="Zhai J."/>
            <person name="Zhou L."/>
            <person name="Zuber A."/>
            <person name="Denarie J."/>
            <person name="Dixon R.A."/>
            <person name="May G.D."/>
            <person name="Schwartz D.C."/>
            <person name="Rogers J."/>
            <person name="Quetier F."/>
            <person name="Town C.D."/>
            <person name="Roe B.A."/>
        </authorList>
    </citation>
    <scope>NUCLEOTIDE SEQUENCE [LARGE SCALE GENOMIC DNA]</scope>
    <source>
        <strain evidence="1">A17</strain>
        <strain evidence="2 3">cv. Jemalong A17</strain>
    </source>
</reference>
<name>A0A072VHT3_MEDTR</name>
<dbReference type="EMBL" id="CM001217">
    <property type="protein sequence ID" value="KEH40988.1"/>
    <property type="molecule type" value="Genomic_DNA"/>
</dbReference>
<dbReference type="AlphaFoldDB" id="A0A072VHT3"/>